<dbReference type="EMBL" id="AWWV01005822">
    <property type="protein sequence ID" value="OMP04064.1"/>
    <property type="molecule type" value="Genomic_DNA"/>
</dbReference>
<evidence type="ECO:0008006" key="6">
    <source>
        <dbReference type="Google" id="ProtNLM"/>
    </source>
</evidence>
<feature type="domain" description="HAT C-terminal dimerisation" evidence="2">
    <location>
        <begin position="454"/>
        <end position="510"/>
    </location>
</feature>
<dbReference type="Pfam" id="PF14372">
    <property type="entry name" value="hAT-like_RNase-H"/>
    <property type="match status" value="1"/>
</dbReference>
<evidence type="ECO:0000259" key="3">
    <source>
        <dbReference type="Pfam" id="PF14372"/>
    </source>
</evidence>
<evidence type="ECO:0000313" key="4">
    <source>
        <dbReference type="EMBL" id="OMP04064.1"/>
    </source>
</evidence>
<dbReference type="Proteomes" id="UP000188268">
    <property type="component" value="Unassembled WGS sequence"/>
</dbReference>
<dbReference type="AlphaFoldDB" id="A0A1R3KAH6"/>
<name>A0A1R3KAH6_COCAP</name>
<dbReference type="PANTHER" id="PTHR46481">
    <property type="entry name" value="ZINC FINGER BED DOMAIN-CONTAINING PROTEIN 4"/>
    <property type="match status" value="1"/>
</dbReference>
<reference evidence="4 5" key="1">
    <citation type="submission" date="2013-09" db="EMBL/GenBank/DDBJ databases">
        <title>Corchorus capsularis genome sequencing.</title>
        <authorList>
            <person name="Alam M."/>
            <person name="Haque M.S."/>
            <person name="Islam M.S."/>
            <person name="Emdad E.M."/>
            <person name="Islam M.M."/>
            <person name="Ahmed B."/>
            <person name="Halim A."/>
            <person name="Hossen Q.M.M."/>
            <person name="Hossain M.Z."/>
            <person name="Ahmed R."/>
            <person name="Khan M.M."/>
            <person name="Islam R."/>
            <person name="Rashid M.M."/>
            <person name="Khan S.A."/>
            <person name="Rahman M.S."/>
            <person name="Alam M."/>
        </authorList>
    </citation>
    <scope>NUCLEOTIDE SEQUENCE [LARGE SCALE GENOMIC DNA]</scope>
    <source>
        <strain evidence="5">cv. CVL-1</strain>
        <tissue evidence="4">Whole seedling</tissue>
    </source>
</reference>
<accession>A0A1R3KAH6</accession>
<dbReference type="InterPro" id="IPR012337">
    <property type="entry name" value="RNaseH-like_sf"/>
</dbReference>
<evidence type="ECO:0000313" key="5">
    <source>
        <dbReference type="Proteomes" id="UP000188268"/>
    </source>
</evidence>
<evidence type="ECO:0000259" key="2">
    <source>
        <dbReference type="Pfam" id="PF05699"/>
    </source>
</evidence>
<comment type="caution">
    <text evidence="4">The sequence shown here is derived from an EMBL/GenBank/DDBJ whole genome shotgun (WGS) entry which is preliminary data.</text>
</comment>
<dbReference type="Pfam" id="PF05699">
    <property type="entry name" value="Dimer_Tnp_hAT"/>
    <property type="match status" value="1"/>
</dbReference>
<organism evidence="4 5">
    <name type="scientific">Corchorus capsularis</name>
    <name type="common">Jute</name>
    <dbReference type="NCBI Taxonomy" id="210143"/>
    <lineage>
        <taxon>Eukaryota</taxon>
        <taxon>Viridiplantae</taxon>
        <taxon>Streptophyta</taxon>
        <taxon>Embryophyta</taxon>
        <taxon>Tracheophyta</taxon>
        <taxon>Spermatophyta</taxon>
        <taxon>Magnoliopsida</taxon>
        <taxon>eudicotyledons</taxon>
        <taxon>Gunneridae</taxon>
        <taxon>Pentapetalae</taxon>
        <taxon>rosids</taxon>
        <taxon>malvids</taxon>
        <taxon>Malvales</taxon>
        <taxon>Malvaceae</taxon>
        <taxon>Grewioideae</taxon>
        <taxon>Apeibeae</taxon>
        <taxon>Corchorus</taxon>
    </lineage>
</organism>
<dbReference type="Gramene" id="OMP04064">
    <property type="protein sequence ID" value="OMP04064"/>
    <property type="gene ID" value="CCACVL1_02199"/>
</dbReference>
<dbReference type="InterPro" id="IPR025525">
    <property type="entry name" value="hAT-like_transposase_RNase-H"/>
</dbReference>
<dbReference type="PANTHER" id="PTHR46481:SF11">
    <property type="entry name" value="ZINC FINGER BED DOMAIN-CONTAINING PROTEIN RICESLEEPER 2-LIKE"/>
    <property type="match status" value="1"/>
</dbReference>
<evidence type="ECO:0000256" key="1">
    <source>
        <dbReference type="ARBA" id="ARBA00023125"/>
    </source>
</evidence>
<dbReference type="OMA" id="NSEMTRI"/>
<protein>
    <recommendedName>
        <fullName evidence="6">HAT C-terminal dimerisation domain-containing protein</fullName>
    </recommendedName>
</protein>
<keyword evidence="1" id="KW-0238">DNA-binding</keyword>
<dbReference type="GO" id="GO:0003677">
    <property type="term" value="F:DNA binding"/>
    <property type="evidence" value="ECO:0007669"/>
    <property type="project" value="UniProtKB-KW"/>
</dbReference>
<feature type="domain" description="hAT-like transposase RNase-H fold" evidence="3">
    <location>
        <begin position="336"/>
        <end position="414"/>
    </location>
</feature>
<gene>
    <name evidence="4" type="ORF">CCACVL1_02199</name>
</gene>
<keyword evidence="5" id="KW-1185">Reference proteome</keyword>
<sequence>MECESQSSSPTINSYAKLPVSQLPSPIGDVPTTSTATPTSYMVNQNEEDGTSWLNNVFDENLARKELAHMIMLLDLPLSVVDDMGFRRFTAGLQPFFNIPSQDTIRSDILNIYKEEEFKTRRMIEANESRIAITTNLLTSDHHEKGNMAVTVHFIDSSWTLQKHILRYCHVPPPHTKEVIAEELQKIFSECNLDCKLSTLTLDNCLVSDGVVELLIDNICPDSLMLDGALLNMRCCAHVLNLIVKDGLDVIGDGIDRIRDLVSFWIATAERMERLRDSAQQLGLPNSKELFLDSESEWQSTYLMLETALDYKDVLSHAQQREPLCEIVPTEEDWNISKWVCDSNVTIARMTSRMMEKLEKYWNSVYGIMGVATVLDPRYKKYMLEYCFSKIHGPSCDVEVERIDKICRDLFREYEKKFTDTVVERNNSDIPGVNLDGYDEFIRKEYKKTEVRSEFDYYLEEDVWPRSPDFDILEWWQSYGLEYPMLRRIARDIYAVPVFTKASESTFDSSLCLELTDEE</sequence>
<dbReference type="SUPFAM" id="SSF53098">
    <property type="entry name" value="Ribonuclease H-like"/>
    <property type="match status" value="1"/>
</dbReference>
<dbReference type="OrthoDB" id="1301613at2759"/>
<dbReference type="GO" id="GO:0046983">
    <property type="term" value="F:protein dimerization activity"/>
    <property type="evidence" value="ECO:0007669"/>
    <property type="project" value="InterPro"/>
</dbReference>
<proteinExistence type="predicted"/>
<dbReference type="InterPro" id="IPR052035">
    <property type="entry name" value="ZnF_BED_domain_contain"/>
</dbReference>
<dbReference type="InterPro" id="IPR008906">
    <property type="entry name" value="HATC_C_dom"/>
</dbReference>